<evidence type="ECO:0000313" key="2">
    <source>
        <dbReference type="EMBL" id="ADM27547.1"/>
    </source>
</evidence>
<dbReference type="KEGG" id="iag:Igag_0717"/>
<gene>
    <name evidence="2" type="ordered locus">Igag_0717</name>
</gene>
<proteinExistence type="predicted"/>
<keyword evidence="3" id="KW-1185">Reference proteome</keyword>
<organism evidence="2 3">
    <name type="scientific">Ignisphaera aggregans (strain DSM 17230 / JCM 13409 / AQ1.S1)</name>
    <dbReference type="NCBI Taxonomy" id="583356"/>
    <lineage>
        <taxon>Archaea</taxon>
        <taxon>Thermoproteota</taxon>
        <taxon>Thermoprotei</taxon>
        <taxon>Desulfurococcales</taxon>
        <taxon>Desulfurococcaceae</taxon>
        <taxon>Ignisphaera</taxon>
    </lineage>
</organism>
<dbReference type="STRING" id="583356.Igag_0717"/>
<protein>
    <submittedName>
        <fullName evidence="2">Uncharacterized protein</fullName>
    </submittedName>
</protein>
<evidence type="ECO:0000313" key="3">
    <source>
        <dbReference type="Proteomes" id="UP000001304"/>
    </source>
</evidence>
<evidence type="ECO:0000256" key="1">
    <source>
        <dbReference type="SAM" id="MobiDB-lite"/>
    </source>
</evidence>
<name>E0ST70_IGNAA</name>
<accession>E0ST70</accession>
<dbReference type="HOGENOM" id="CLU_377965_0_0_2"/>
<dbReference type="BioCyc" id="IAGG583356:GHAH-713-MONOMER"/>
<dbReference type="AlphaFoldDB" id="E0ST70"/>
<dbReference type="EMBL" id="CP002098">
    <property type="protein sequence ID" value="ADM27547.1"/>
    <property type="molecule type" value="Genomic_DNA"/>
</dbReference>
<feature type="compositionally biased region" description="Basic and acidic residues" evidence="1">
    <location>
        <begin position="7"/>
        <end position="30"/>
    </location>
</feature>
<feature type="region of interest" description="Disordered" evidence="1">
    <location>
        <begin position="1"/>
        <end position="30"/>
    </location>
</feature>
<dbReference type="Proteomes" id="UP000001304">
    <property type="component" value="Chromosome"/>
</dbReference>
<sequence>MAMDYMAKQEQESLKRTQKKSEEVAEDKKTEVMKSQHVESFIQIISPQSSRTQTSPFTTLENVLIVVPKPSQLAYLKKVSKPVLNKEMLVSPMQKPTLLLVSPISITRFRPSEQIRILNLDKNIFRNPLSASVNMSIPKVPHISMPTIHLQPLERSIVNISQAMKLQTIVRPPEIYTKFSIPQLDKTYTLKITSTAQSVQTKVKTIDSTQERKIKTSKEAEGVMLTSLTIHVPPSLLKLLFKSLKKFNVKGLLEVSPERPVIVVAIKSAGPELKYRATLLTILRELFRIKKRFPQTIAATARGETDIVQSYLMESGIIKFIDDSEADFLNFFGIRRVEDFDKVDLDRLRSRLLEHTNSDFSFLVFHINESKVTQLLKYLKMLRSDLGRSKLVVICPRRLSLKVVKKLIEIIWGFTKFRCFDKSLDGCFAAGEKTFYDELEKLSTNPSYAKVRHVENESELHYQLKVFVYSYLVNKLKLDPRYVKTEYDLGGVKPDIWVESSRIAIEIETLYGTGVTPWNKLYETIEKYHSLSVNEVWLVIPPLQLSLFIGDLLKLYKILKEEYGDKVKVFTINLTQRELISLEDYIKKFSMVIYRTMKGNKGEDLKSNM</sequence>
<reference evidence="2 3" key="1">
    <citation type="journal article" date="2010" name="Stand. Genomic Sci.">
        <title>Complete genome sequence of Ignisphaera aggregans type strain (AQ1.S1).</title>
        <authorList>
            <person name="Goker M."/>
            <person name="Held B."/>
            <person name="Lapidus A."/>
            <person name="Nolan M."/>
            <person name="Spring S."/>
            <person name="Yasawong M."/>
            <person name="Lucas S."/>
            <person name="Glavina Del Rio T."/>
            <person name="Tice H."/>
            <person name="Cheng J.F."/>
            <person name="Goodwin L."/>
            <person name="Tapia R."/>
            <person name="Pitluck S."/>
            <person name="Liolios K."/>
            <person name="Ivanova N."/>
            <person name="Mavromatis K."/>
            <person name="Mikhailova N."/>
            <person name="Pati A."/>
            <person name="Chen A."/>
            <person name="Palaniappan K."/>
            <person name="Brambilla E."/>
            <person name="Land M."/>
            <person name="Hauser L."/>
            <person name="Chang Y.J."/>
            <person name="Jeffries C.D."/>
            <person name="Brettin T."/>
            <person name="Detter J.C."/>
            <person name="Han C."/>
            <person name="Rohde M."/>
            <person name="Sikorski J."/>
            <person name="Woyke T."/>
            <person name="Bristow J."/>
            <person name="Eisen J.A."/>
            <person name="Markowitz V."/>
            <person name="Hugenholtz P."/>
            <person name="Kyrpides N.C."/>
            <person name="Klenk H.P."/>
        </authorList>
    </citation>
    <scope>NUCLEOTIDE SEQUENCE [LARGE SCALE GENOMIC DNA]</scope>
    <source>
        <strain evidence="3">DSM 17230 / JCM 13409 / AQ1.S1</strain>
    </source>
</reference>